<dbReference type="Ensembl" id="ENSOSUT00000005133.1">
    <property type="protein sequence ID" value="ENSOSUP00000004960.1"/>
    <property type="gene ID" value="ENSOSUG00000003669.1"/>
</dbReference>
<evidence type="ECO:0000313" key="2">
    <source>
        <dbReference type="Proteomes" id="UP000694552"/>
    </source>
</evidence>
<keyword evidence="2" id="KW-1185">Reference proteome</keyword>
<dbReference type="Gene3D" id="3.30.170.10">
    <property type="entry name" value="Cyclin-dependent kinase, regulatory subunit"/>
    <property type="match status" value="1"/>
</dbReference>
<reference evidence="1" key="2">
    <citation type="submission" date="2025-09" db="UniProtKB">
        <authorList>
            <consortium name="Ensembl"/>
        </authorList>
    </citation>
    <scope>IDENTIFICATION</scope>
</reference>
<dbReference type="GO" id="GO:0016538">
    <property type="term" value="F:cyclin-dependent protein serine/threonine kinase regulator activity"/>
    <property type="evidence" value="ECO:0007669"/>
    <property type="project" value="InterPro"/>
</dbReference>
<accession>A0A8C8AIG2</accession>
<evidence type="ECO:0000313" key="1">
    <source>
        <dbReference type="Ensembl" id="ENSOSUP00000004960.1"/>
    </source>
</evidence>
<organism evidence="1 2">
    <name type="scientific">Otus sunia</name>
    <name type="common">Oriental scops-owl</name>
    <dbReference type="NCBI Taxonomy" id="257818"/>
    <lineage>
        <taxon>Eukaryota</taxon>
        <taxon>Metazoa</taxon>
        <taxon>Chordata</taxon>
        <taxon>Craniata</taxon>
        <taxon>Vertebrata</taxon>
        <taxon>Euteleostomi</taxon>
        <taxon>Archelosauria</taxon>
        <taxon>Archosauria</taxon>
        <taxon>Dinosauria</taxon>
        <taxon>Saurischia</taxon>
        <taxon>Theropoda</taxon>
        <taxon>Coelurosauria</taxon>
        <taxon>Aves</taxon>
        <taxon>Neognathae</taxon>
        <taxon>Neoaves</taxon>
        <taxon>Telluraves</taxon>
        <taxon>Strigiformes</taxon>
        <taxon>Strigidae</taxon>
        <taxon>Otus</taxon>
    </lineage>
</organism>
<proteinExistence type="predicted"/>
<name>A0A8C8AIG2_9STRI</name>
<dbReference type="Proteomes" id="UP000694552">
    <property type="component" value="Unplaced"/>
</dbReference>
<reference evidence="1" key="1">
    <citation type="submission" date="2025-08" db="UniProtKB">
        <authorList>
            <consortium name="Ensembl"/>
        </authorList>
    </citation>
    <scope>IDENTIFICATION</scope>
</reference>
<dbReference type="InterPro" id="IPR036858">
    <property type="entry name" value="Cyclin-dep_kinase_reg-sub_sf"/>
</dbReference>
<protein>
    <submittedName>
        <fullName evidence="1">Uncharacterized protein</fullName>
    </submittedName>
</protein>
<sequence>MAHKQIYYSDKYFDDQYEYRYEAMGRGREGRLKALRRGSCRPLRGGLGRRLSRGCCHVLREQAPPVAAARVTLASVGPEGAEK</sequence>
<dbReference type="AlphaFoldDB" id="A0A8C8AIG2"/>
<dbReference type="SUPFAM" id="SSF55637">
    <property type="entry name" value="Cell cycle regulatory proteins"/>
    <property type="match status" value="1"/>
</dbReference>